<dbReference type="EMBL" id="JACVVK020000046">
    <property type="protein sequence ID" value="KAK7499046.1"/>
    <property type="molecule type" value="Genomic_DNA"/>
</dbReference>
<dbReference type="AlphaFoldDB" id="A0ABD0LHQ8"/>
<gene>
    <name evidence="1" type="ORF">BaRGS_00009593</name>
</gene>
<proteinExistence type="predicted"/>
<protein>
    <submittedName>
        <fullName evidence="1">Uncharacterized protein</fullName>
    </submittedName>
</protein>
<sequence>YMMNARQEGDEIVLVHVSEYTALVQAPALLTDPVVVTELIKEEESKIRRLVEKYSSKMKQQH</sequence>
<accession>A0ABD0LHQ8</accession>
<evidence type="ECO:0000313" key="1">
    <source>
        <dbReference type="EMBL" id="KAK7499046.1"/>
    </source>
</evidence>
<evidence type="ECO:0000313" key="2">
    <source>
        <dbReference type="Proteomes" id="UP001519460"/>
    </source>
</evidence>
<comment type="caution">
    <text evidence="1">The sequence shown here is derived from an EMBL/GenBank/DDBJ whole genome shotgun (WGS) entry which is preliminary data.</text>
</comment>
<name>A0ABD0LHQ8_9CAEN</name>
<keyword evidence="2" id="KW-1185">Reference proteome</keyword>
<reference evidence="1 2" key="1">
    <citation type="journal article" date="2023" name="Sci. Data">
        <title>Genome assembly of the Korean intertidal mud-creeper Batillaria attramentaria.</title>
        <authorList>
            <person name="Patra A.K."/>
            <person name="Ho P.T."/>
            <person name="Jun S."/>
            <person name="Lee S.J."/>
            <person name="Kim Y."/>
            <person name="Won Y.J."/>
        </authorList>
    </citation>
    <scope>NUCLEOTIDE SEQUENCE [LARGE SCALE GENOMIC DNA]</scope>
    <source>
        <strain evidence="1">Wonlab-2016</strain>
    </source>
</reference>
<dbReference type="Proteomes" id="UP001519460">
    <property type="component" value="Unassembled WGS sequence"/>
</dbReference>
<organism evidence="1 2">
    <name type="scientific">Batillaria attramentaria</name>
    <dbReference type="NCBI Taxonomy" id="370345"/>
    <lineage>
        <taxon>Eukaryota</taxon>
        <taxon>Metazoa</taxon>
        <taxon>Spiralia</taxon>
        <taxon>Lophotrochozoa</taxon>
        <taxon>Mollusca</taxon>
        <taxon>Gastropoda</taxon>
        <taxon>Caenogastropoda</taxon>
        <taxon>Sorbeoconcha</taxon>
        <taxon>Cerithioidea</taxon>
        <taxon>Batillariidae</taxon>
        <taxon>Batillaria</taxon>
    </lineage>
</organism>
<feature type="non-terminal residue" evidence="1">
    <location>
        <position position="1"/>
    </location>
</feature>
<feature type="non-terminal residue" evidence="1">
    <location>
        <position position="62"/>
    </location>
</feature>